<evidence type="ECO:0000313" key="8">
    <source>
        <dbReference type="EMBL" id="PAQ05494.1"/>
    </source>
</evidence>
<dbReference type="GO" id="GO:0061599">
    <property type="term" value="F:molybdopterin molybdotransferase activity"/>
    <property type="evidence" value="ECO:0007669"/>
    <property type="project" value="UniProtKB-UniRule"/>
</dbReference>
<dbReference type="InterPro" id="IPR036688">
    <property type="entry name" value="MoeA_C_domain_IV_sf"/>
</dbReference>
<dbReference type="SUPFAM" id="SSF63882">
    <property type="entry name" value="MoeA N-terminal region -like"/>
    <property type="match status" value="1"/>
</dbReference>
<comment type="similarity">
    <text evidence="3 6">Belongs to the MoeA family.</text>
</comment>
<reference evidence="8 9" key="1">
    <citation type="submission" date="2017-08" db="EMBL/GenBank/DDBJ databases">
        <title>Mesorhizobium wenxinae sp. nov., a novel rhizobial species isolated from root nodules of chickpea (Cicer arietinum L.).</title>
        <authorList>
            <person name="Zhang J."/>
        </authorList>
    </citation>
    <scope>NUCLEOTIDE SEQUENCE [LARGE SCALE GENOMIC DNA]</scope>
    <source>
        <strain evidence="8 9">SDW018</strain>
    </source>
</reference>
<dbReference type="InterPro" id="IPR038987">
    <property type="entry name" value="MoeA-like"/>
</dbReference>
<dbReference type="UniPathway" id="UPA00344"/>
<keyword evidence="9" id="KW-1185">Reference proteome</keyword>
<evidence type="ECO:0000256" key="5">
    <source>
        <dbReference type="ARBA" id="ARBA00047317"/>
    </source>
</evidence>
<dbReference type="Pfam" id="PF00994">
    <property type="entry name" value="MoCF_biosynth"/>
    <property type="match status" value="1"/>
</dbReference>
<dbReference type="NCBIfam" id="NF045515">
    <property type="entry name" value="Glp_gephyrin"/>
    <property type="match status" value="1"/>
</dbReference>
<name>A0A271LBN0_9HYPH</name>
<gene>
    <name evidence="8" type="ORF">CIT26_30180</name>
</gene>
<dbReference type="NCBIfam" id="TIGR00177">
    <property type="entry name" value="molyb_syn"/>
    <property type="match status" value="1"/>
</dbReference>
<organism evidence="8 9">
    <name type="scientific">Mesorhizobium temperatum</name>
    <dbReference type="NCBI Taxonomy" id="241416"/>
    <lineage>
        <taxon>Bacteria</taxon>
        <taxon>Pseudomonadati</taxon>
        <taxon>Pseudomonadota</taxon>
        <taxon>Alphaproteobacteria</taxon>
        <taxon>Hyphomicrobiales</taxon>
        <taxon>Phyllobacteriaceae</taxon>
        <taxon>Mesorhizobium</taxon>
    </lineage>
</organism>
<evidence type="ECO:0000256" key="1">
    <source>
        <dbReference type="ARBA" id="ARBA00002901"/>
    </source>
</evidence>
<keyword evidence="6" id="KW-0479">Metal-binding</keyword>
<dbReference type="RefSeq" id="WP_095495980.1">
    <property type="nucleotide sequence ID" value="NZ_NPKJ01000072.1"/>
</dbReference>
<dbReference type="SMART" id="SM00852">
    <property type="entry name" value="MoCF_biosynth"/>
    <property type="match status" value="1"/>
</dbReference>
<dbReference type="PANTHER" id="PTHR10192:SF5">
    <property type="entry name" value="GEPHYRIN"/>
    <property type="match status" value="1"/>
</dbReference>
<comment type="catalytic activity">
    <reaction evidence="5">
        <text>adenylyl-molybdopterin + molybdate = Mo-molybdopterin + AMP + H(+)</text>
        <dbReference type="Rhea" id="RHEA:35047"/>
        <dbReference type="ChEBI" id="CHEBI:15378"/>
        <dbReference type="ChEBI" id="CHEBI:36264"/>
        <dbReference type="ChEBI" id="CHEBI:62727"/>
        <dbReference type="ChEBI" id="CHEBI:71302"/>
        <dbReference type="ChEBI" id="CHEBI:456215"/>
        <dbReference type="EC" id="2.10.1.1"/>
    </reaction>
</comment>
<dbReference type="OrthoDB" id="9804758at2"/>
<keyword evidence="4 6" id="KW-0501">Molybdenum cofactor biosynthesis</keyword>
<dbReference type="AlphaFoldDB" id="A0A271LBN0"/>
<dbReference type="GO" id="GO:0006777">
    <property type="term" value="P:Mo-molybdopterin cofactor biosynthetic process"/>
    <property type="evidence" value="ECO:0007669"/>
    <property type="project" value="UniProtKB-UniRule"/>
</dbReference>
<dbReference type="PROSITE" id="PS01079">
    <property type="entry name" value="MOCF_BIOSYNTHESIS_2"/>
    <property type="match status" value="1"/>
</dbReference>
<dbReference type="Proteomes" id="UP000216442">
    <property type="component" value="Unassembled WGS sequence"/>
</dbReference>
<dbReference type="InterPro" id="IPR005110">
    <property type="entry name" value="MoeA_linker/N"/>
</dbReference>
<dbReference type="GO" id="GO:0046872">
    <property type="term" value="F:metal ion binding"/>
    <property type="evidence" value="ECO:0007669"/>
    <property type="project" value="UniProtKB-UniRule"/>
</dbReference>
<protein>
    <recommendedName>
        <fullName evidence="6">Molybdopterin molybdenumtransferase</fullName>
        <ecNumber evidence="6">2.10.1.1</ecNumber>
    </recommendedName>
</protein>
<accession>A0A271LBN0</accession>
<keyword evidence="6" id="KW-0460">Magnesium</keyword>
<dbReference type="Gene3D" id="3.40.980.10">
    <property type="entry name" value="MoaB/Mog-like domain"/>
    <property type="match status" value="1"/>
</dbReference>
<dbReference type="PANTHER" id="PTHR10192">
    <property type="entry name" value="MOLYBDOPTERIN BIOSYNTHESIS PROTEIN"/>
    <property type="match status" value="1"/>
</dbReference>
<dbReference type="SUPFAM" id="SSF63867">
    <property type="entry name" value="MoeA C-terminal domain-like"/>
    <property type="match status" value="1"/>
</dbReference>
<dbReference type="InterPro" id="IPR001453">
    <property type="entry name" value="MoaB/Mog_dom"/>
</dbReference>
<evidence type="ECO:0000313" key="9">
    <source>
        <dbReference type="Proteomes" id="UP000216442"/>
    </source>
</evidence>
<dbReference type="InterPro" id="IPR036425">
    <property type="entry name" value="MoaB/Mog-like_dom_sf"/>
</dbReference>
<evidence type="ECO:0000256" key="3">
    <source>
        <dbReference type="ARBA" id="ARBA00010763"/>
    </source>
</evidence>
<evidence type="ECO:0000256" key="4">
    <source>
        <dbReference type="ARBA" id="ARBA00023150"/>
    </source>
</evidence>
<dbReference type="InterPro" id="IPR008284">
    <property type="entry name" value="MoCF_biosynth_CS"/>
</dbReference>
<evidence type="ECO:0000256" key="6">
    <source>
        <dbReference type="RuleBase" id="RU365090"/>
    </source>
</evidence>
<dbReference type="SUPFAM" id="SSF53218">
    <property type="entry name" value="Molybdenum cofactor biosynthesis proteins"/>
    <property type="match status" value="1"/>
</dbReference>
<dbReference type="Gene3D" id="3.90.105.10">
    <property type="entry name" value="Molybdopterin biosynthesis moea protein, domain 2"/>
    <property type="match status" value="1"/>
</dbReference>
<dbReference type="Gene3D" id="2.170.190.11">
    <property type="entry name" value="Molybdopterin biosynthesis moea protein, domain 3"/>
    <property type="match status" value="1"/>
</dbReference>
<dbReference type="CDD" id="cd00887">
    <property type="entry name" value="MoeA"/>
    <property type="match status" value="1"/>
</dbReference>
<dbReference type="InterPro" id="IPR036135">
    <property type="entry name" value="MoeA_linker/N_sf"/>
</dbReference>
<keyword evidence="6" id="KW-0500">Molybdenum</keyword>
<dbReference type="InterPro" id="IPR005111">
    <property type="entry name" value="MoeA_C_domain_IV"/>
</dbReference>
<dbReference type="EC" id="2.10.1.1" evidence="6"/>
<keyword evidence="6 8" id="KW-0808">Transferase</keyword>
<comment type="pathway">
    <text evidence="2 6">Cofactor biosynthesis; molybdopterin biosynthesis.</text>
</comment>
<comment type="cofactor">
    <cofactor evidence="6">
        <name>Mg(2+)</name>
        <dbReference type="ChEBI" id="CHEBI:18420"/>
    </cofactor>
</comment>
<dbReference type="Gene3D" id="2.40.340.10">
    <property type="entry name" value="MoeA, C-terminal, domain IV"/>
    <property type="match status" value="1"/>
</dbReference>
<dbReference type="Pfam" id="PF03453">
    <property type="entry name" value="MoeA_N"/>
    <property type="match status" value="1"/>
</dbReference>
<proteinExistence type="inferred from homology"/>
<dbReference type="EMBL" id="NPKJ01000072">
    <property type="protein sequence ID" value="PAQ05494.1"/>
    <property type="molecule type" value="Genomic_DNA"/>
</dbReference>
<dbReference type="Pfam" id="PF03454">
    <property type="entry name" value="MoeA_C"/>
    <property type="match status" value="1"/>
</dbReference>
<comment type="caution">
    <text evidence="8">The sequence shown here is derived from an EMBL/GenBank/DDBJ whole genome shotgun (WGS) entry which is preliminary data.</text>
</comment>
<sequence length="425" mass="45540">MVHAVKPVLKADCSAGQSGEAIPFETAVAKAIALAKPVRYRETVSLVGALGRVCAADICSPISLPPFDNSAMDGFAVRTADFDGEGPWTFRVAERVVAGDVRALENLDPRTALRIFTGAPVPWTFDAVVMQERCERIGDTVTMYERPRRGRHIRFAGEDVSADSELIRRGKGLSARDLTLLAAVGIVDVQVLRKIRIGLLSTGTELKEPGEPLEHGQIYNSNQIMLSSLLAACPWAEIVDFGMVPDSLGLLTDVVARAVTSCDALVTTGGVSAGEEDHMVVAVQAHGADLDVLNVAMRPGKPLKVGRIRKTVFAGLPGNPNAALIAFRQIVLPALRRLAGLAEIQPQWFSAVAGFNCKKRQGRTEFVPVRISGRTEMGEPVLEMLERGTSANLMAIALADGVALLPPEAAEITNSMPLRYEPFGT</sequence>
<evidence type="ECO:0000256" key="2">
    <source>
        <dbReference type="ARBA" id="ARBA00005046"/>
    </source>
</evidence>
<feature type="domain" description="MoaB/Mog" evidence="7">
    <location>
        <begin position="198"/>
        <end position="337"/>
    </location>
</feature>
<evidence type="ECO:0000259" key="7">
    <source>
        <dbReference type="SMART" id="SM00852"/>
    </source>
</evidence>
<comment type="function">
    <text evidence="1 6">Catalyzes the insertion of molybdate into adenylated molybdopterin with the concomitant release of AMP.</text>
</comment>
<dbReference type="GO" id="GO:0005829">
    <property type="term" value="C:cytosol"/>
    <property type="evidence" value="ECO:0007669"/>
    <property type="project" value="TreeGrafter"/>
</dbReference>